<gene>
    <name evidence="1" type="ORF">M136_3873</name>
</gene>
<accession>A0A015X5H4</accession>
<protein>
    <submittedName>
        <fullName evidence="1">Cytidylyltransferase family protein</fullName>
    </submittedName>
</protein>
<reference evidence="1 2" key="1">
    <citation type="submission" date="2014-02" db="EMBL/GenBank/DDBJ databases">
        <authorList>
            <person name="Sears C."/>
            <person name="Carroll K."/>
            <person name="Sack B.R."/>
            <person name="Qadri F."/>
            <person name="Myers L.L."/>
            <person name="Chung G.-T."/>
            <person name="Escheverria P."/>
            <person name="Fraser C.M."/>
            <person name="Sadzewicz L."/>
            <person name="Shefchek K.A."/>
            <person name="Tallon L."/>
            <person name="Das S.P."/>
            <person name="Daugherty S."/>
            <person name="Mongodin E.F."/>
        </authorList>
    </citation>
    <scope>NUCLEOTIDE SEQUENCE [LARGE SCALE GENOMIC DNA]</scope>
    <source>
        <strain evidence="1 2">S36L11</strain>
    </source>
</reference>
<dbReference type="Proteomes" id="UP000022082">
    <property type="component" value="Unassembled WGS sequence"/>
</dbReference>
<dbReference type="AlphaFoldDB" id="A0A015X5H4"/>
<dbReference type="GO" id="GO:0008781">
    <property type="term" value="F:N-acylneuraminate cytidylyltransferase activity"/>
    <property type="evidence" value="ECO:0007669"/>
    <property type="project" value="TreeGrafter"/>
</dbReference>
<dbReference type="RefSeq" id="WP_032557398.1">
    <property type="nucleotide sequence ID" value="NZ_JGDJ01000263.1"/>
</dbReference>
<sequence>MYKGKKILAIIPARGGSKGLPDKNIRILCGKPLIGWTIEQAKESKYIDEIFISTDSQKIADIAEDFGIRVPELRPSEIATDIAPSSAFVLHTINLYRRIGVEFDYVLLLEPTSPLRKRGDIDHAISLLSEDNTCIGVVSLGEVHMEHPLIVKKIIDDKPHPYVLPAETIIQRQMLDKAYFPYGVVYLVNRAYFEKEQKFYSELSLPYYIERWQNYEVDDIYDFLCVESILEYKKEEIL</sequence>
<dbReference type="Pfam" id="PF02348">
    <property type="entry name" value="CTP_transf_3"/>
    <property type="match status" value="1"/>
</dbReference>
<keyword evidence="1" id="KW-0808">Transferase</keyword>
<proteinExistence type="predicted"/>
<dbReference type="SUPFAM" id="SSF53448">
    <property type="entry name" value="Nucleotide-diphospho-sugar transferases"/>
    <property type="match status" value="1"/>
</dbReference>
<dbReference type="InterPro" id="IPR029044">
    <property type="entry name" value="Nucleotide-diphossugar_trans"/>
</dbReference>
<keyword evidence="1" id="KW-0548">Nucleotidyltransferase</keyword>
<dbReference type="PANTHER" id="PTHR21485:SF6">
    <property type="entry name" value="N-ACYLNEURAMINATE CYTIDYLYLTRANSFERASE-RELATED"/>
    <property type="match status" value="1"/>
</dbReference>
<organism evidence="1 2">
    <name type="scientific">Bacteroides fragilis str. S36L11</name>
    <dbReference type="NCBI Taxonomy" id="1339327"/>
    <lineage>
        <taxon>Bacteria</taxon>
        <taxon>Pseudomonadati</taxon>
        <taxon>Bacteroidota</taxon>
        <taxon>Bacteroidia</taxon>
        <taxon>Bacteroidales</taxon>
        <taxon>Bacteroidaceae</taxon>
        <taxon>Bacteroides</taxon>
    </lineage>
</organism>
<comment type="caution">
    <text evidence="1">The sequence shown here is derived from an EMBL/GenBank/DDBJ whole genome shotgun (WGS) entry which is preliminary data.</text>
</comment>
<dbReference type="PATRIC" id="fig|1339327.3.peg.4402"/>
<dbReference type="PANTHER" id="PTHR21485">
    <property type="entry name" value="HAD SUPERFAMILY MEMBERS CMAS AND KDSC"/>
    <property type="match status" value="1"/>
</dbReference>
<name>A0A015X5H4_BACFG</name>
<dbReference type="EMBL" id="JGDJ01000263">
    <property type="protein sequence ID" value="EXZ26953.1"/>
    <property type="molecule type" value="Genomic_DNA"/>
</dbReference>
<dbReference type="InterPro" id="IPR050793">
    <property type="entry name" value="CMP-NeuNAc_synthase"/>
</dbReference>
<evidence type="ECO:0000313" key="1">
    <source>
        <dbReference type="EMBL" id="EXZ26953.1"/>
    </source>
</evidence>
<evidence type="ECO:0000313" key="2">
    <source>
        <dbReference type="Proteomes" id="UP000022082"/>
    </source>
</evidence>
<dbReference type="Gene3D" id="3.90.550.10">
    <property type="entry name" value="Spore Coat Polysaccharide Biosynthesis Protein SpsA, Chain A"/>
    <property type="match status" value="1"/>
</dbReference>
<dbReference type="InterPro" id="IPR003329">
    <property type="entry name" value="Cytidylyl_trans"/>
</dbReference>
<dbReference type="CDD" id="cd02513">
    <property type="entry name" value="CMP-NeuAc_Synthase"/>
    <property type="match status" value="1"/>
</dbReference>